<keyword evidence="1" id="KW-1133">Transmembrane helix</keyword>
<accession>A0A0D2X2Q7</accession>
<keyword evidence="3" id="KW-1185">Reference proteome</keyword>
<keyword evidence="1" id="KW-0812">Transmembrane</keyword>
<feature type="transmembrane region" description="Helical" evidence="1">
    <location>
        <begin position="184"/>
        <end position="205"/>
    </location>
</feature>
<gene>
    <name evidence="2" type="ORF">CAOG_003847</name>
</gene>
<name>A0A0D2X2Q7_CAPO3</name>
<reference evidence="3" key="1">
    <citation type="submission" date="2011-02" db="EMBL/GenBank/DDBJ databases">
        <title>The Genome Sequence of Capsaspora owczarzaki ATCC 30864.</title>
        <authorList>
            <person name="Russ C."/>
            <person name="Cuomo C."/>
            <person name="Burger G."/>
            <person name="Gray M.W."/>
            <person name="Holland P.W.H."/>
            <person name="King N."/>
            <person name="Lang F.B.F."/>
            <person name="Roger A.J."/>
            <person name="Ruiz-Trillo I."/>
            <person name="Young S.K."/>
            <person name="Zeng Q."/>
            <person name="Gargeya S."/>
            <person name="Alvarado L."/>
            <person name="Berlin A."/>
            <person name="Chapman S.B."/>
            <person name="Chen Z."/>
            <person name="Freedman E."/>
            <person name="Gellesch M."/>
            <person name="Goldberg J."/>
            <person name="Griggs A."/>
            <person name="Gujja S."/>
            <person name="Heilman E."/>
            <person name="Heiman D."/>
            <person name="Howarth C."/>
            <person name="Mehta T."/>
            <person name="Neiman D."/>
            <person name="Pearson M."/>
            <person name="Roberts A."/>
            <person name="Saif S."/>
            <person name="Shea T."/>
            <person name="Shenoy N."/>
            <person name="Sisk P."/>
            <person name="Stolte C."/>
            <person name="Sykes S."/>
            <person name="White J."/>
            <person name="Yandava C."/>
            <person name="Haas B."/>
            <person name="Nusbaum C."/>
            <person name="Birren B."/>
        </authorList>
    </citation>
    <scope>NUCLEOTIDE SEQUENCE</scope>
    <source>
        <strain evidence="3">ATCC 30864</strain>
    </source>
</reference>
<feature type="transmembrane region" description="Helical" evidence="1">
    <location>
        <begin position="374"/>
        <end position="394"/>
    </location>
</feature>
<dbReference type="Proteomes" id="UP000008743">
    <property type="component" value="Unassembled WGS sequence"/>
</dbReference>
<dbReference type="RefSeq" id="XP_004363575.1">
    <property type="nucleotide sequence ID" value="XM_004363518.2"/>
</dbReference>
<dbReference type="OrthoDB" id="5956754at2759"/>
<dbReference type="eggNOG" id="ENOG502STD3">
    <property type="taxonomic scope" value="Eukaryota"/>
</dbReference>
<feature type="transmembrane region" description="Helical" evidence="1">
    <location>
        <begin position="96"/>
        <end position="117"/>
    </location>
</feature>
<feature type="transmembrane region" description="Helical" evidence="1">
    <location>
        <begin position="414"/>
        <end position="437"/>
    </location>
</feature>
<evidence type="ECO:0000256" key="1">
    <source>
        <dbReference type="SAM" id="Phobius"/>
    </source>
</evidence>
<feature type="transmembrane region" description="Helical" evidence="1">
    <location>
        <begin position="910"/>
        <end position="933"/>
    </location>
</feature>
<feature type="transmembrane region" description="Helical" evidence="1">
    <location>
        <begin position="457"/>
        <end position="488"/>
    </location>
</feature>
<feature type="transmembrane region" description="Helical" evidence="1">
    <location>
        <begin position="148"/>
        <end position="172"/>
    </location>
</feature>
<dbReference type="AlphaFoldDB" id="A0A0D2X2Q7"/>
<feature type="transmembrane region" description="Helical" evidence="1">
    <location>
        <begin position="310"/>
        <end position="329"/>
    </location>
</feature>
<feature type="transmembrane region" description="Helical" evidence="1">
    <location>
        <begin position="124"/>
        <end position="142"/>
    </location>
</feature>
<evidence type="ECO:0000313" key="2">
    <source>
        <dbReference type="EMBL" id="KJE92979.1"/>
    </source>
</evidence>
<feature type="transmembrane region" description="Helical" evidence="1">
    <location>
        <begin position="9"/>
        <end position="28"/>
    </location>
</feature>
<dbReference type="EMBL" id="KE346364">
    <property type="protein sequence ID" value="KJE92979.1"/>
    <property type="molecule type" value="Genomic_DNA"/>
</dbReference>
<protein>
    <submittedName>
        <fullName evidence="2">Uncharacterized protein</fullName>
    </submittedName>
</protein>
<feature type="transmembrane region" description="Helical" evidence="1">
    <location>
        <begin position="256"/>
        <end position="289"/>
    </location>
</feature>
<evidence type="ECO:0000313" key="3">
    <source>
        <dbReference type="Proteomes" id="UP000008743"/>
    </source>
</evidence>
<keyword evidence="1" id="KW-0472">Membrane</keyword>
<sequence length="945" mass="103728">MSSLSIRSGLICTAAISAAVMTAFWQAVDGNGAYLLHPTAVPNGGDMYSHVDEALFVYHKLKHYHHQHQQPEHDAFASAAAQGGFGWWFPYVSTGYPMFLAYQPLPIVFVAGMMYLLDGVMPPMAVFRCCFAGLWTLVPWAWFVGARWLGLLPLESSVLAALSIGLASWRAFGLEFTSISAYGLYTQVYAAVLLPLVVGALFRLICASSLPIPLATRASQGVPTEPARPAAWSPSRWWPSSPLLAFEAPKPISPAMTVVCFTLTCLCHVFFGMFAGIASLTLVLAACLVNLAESQHRTLTTFRAALLARVVPLAQVYAIALALLLWWLVPMVLKMPYVGGLPWKGESENGYPISTLIDKFWSGQMLDYNTPVPVITYASVAGVVVLSIETVQAVRSVLNLKLATSAQTASKLQLGLFLLFQLAITWVLFTGRTTLGWLFTLLPFHAELEVIRYLSGIQYLCAVLAAVSIAAGIRLVSQCLVATFSWILSLGRKTQRTGGDPTATQRTASFRATHAILPLVLFALVAIPFVGLRREALLRELTLEYPDSTLLNETCELVRQVAPNGRMLLHKRLGTDQTFMYNHFPFHCDIPGLFTYSRGYHDSLSVYPIEYLQPTPDDMRLYNIRALVARTYAKDGADLFALLAGMDELPESNQAFHVYAPRASYGHFESVRTGGYVAGDFKAARPLIVNSIVPMFKHGVVLEFARTSAVVQQVPARSSGASSPRTKPDDVLAAIGADVAFPLQEQRLLAERPFLAANASFWTVLSAAAEGHGSTDGLLHPFVADLSEFYSQHPPDGMRVLDEHVHLLDATYAAIVEVTSAAVRPVSSLFPPDHVRLMLKVTFHPYWSCRLVATQLDAFSSSTRIAELLPTDAWLHVPVKHTTPNMMAVDVPAGRYLVVFQYENPAFQQALAILALCLALLGLPAWMMLIWIGHRRSDVLTKKIQ</sequence>
<dbReference type="InParanoid" id="A0A0D2X2Q7"/>
<proteinExistence type="predicted"/>
<feature type="transmembrane region" description="Helical" evidence="1">
    <location>
        <begin position="515"/>
        <end position="532"/>
    </location>
</feature>
<organism evidence="2 3">
    <name type="scientific">Capsaspora owczarzaki (strain ATCC 30864)</name>
    <dbReference type="NCBI Taxonomy" id="595528"/>
    <lineage>
        <taxon>Eukaryota</taxon>
        <taxon>Filasterea</taxon>
        <taxon>Capsaspora</taxon>
    </lineage>
</organism>